<reference evidence="1 2" key="1">
    <citation type="journal article" date="2024" name="J Genomics">
        <title>Draft genome sequencing and assembly of Favolaschia claudopus CIRM-BRFM 2984 isolated from oak limbs.</title>
        <authorList>
            <person name="Navarro D."/>
            <person name="Drula E."/>
            <person name="Chaduli D."/>
            <person name="Cazenave R."/>
            <person name="Ahrendt S."/>
            <person name="Wang J."/>
            <person name="Lipzen A."/>
            <person name="Daum C."/>
            <person name="Barry K."/>
            <person name="Grigoriev I.V."/>
            <person name="Favel A."/>
            <person name="Rosso M.N."/>
            <person name="Martin F."/>
        </authorList>
    </citation>
    <scope>NUCLEOTIDE SEQUENCE [LARGE SCALE GENOMIC DNA]</scope>
    <source>
        <strain evidence="1 2">CIRM-BRFM 2984</strain>
    </source>
</reference>
<protein>
    <submittedName>
        <fullName evidence="1">Uncharacterized protein</fullName>
    </submittedName>
</protein>
<name>A0AAV9ZVK4_9AGAR</name>
<gene>
    <name evidence="1" type="ORF">R3P38DRAFT_2801309</name>
</gene>
<keyword evidence="2" id="KW-1185">Reference proteome</keyword>
<sequence>MPAHGAWADSLQRDYMRGAEENGVFDGIRYRPKQENPNIASHHHHRRPSPLHRAVEEGRTLKERFVLEIRDVGDRSGAIGVALRPEEFQGTGARVGLVYKNWLLINHSDCAWFNAESIFKLYFDHFVTEVVGLGFDLNLNQTQSKPLILRAIPKLRRHNSRARTEIMPPFVQPPVHFNLHADYTSTMYSELSVGGTRSELYIYIDLV</sequence>
<comment type="caution">
    <text evidence="1">The sequence shown here is derived from an EMBL/GenBank/DDBJ whole genome shotgun (WGS) entry which is preliminary data.</text>
</comment>
<dbReference type="AlphaFoldDB" id="A0AAV9ZVK4"/>
<proteinExistence type="predicted"/>
<dbReference type="Proteomes" id="UP001362999">
    <property type="component" value="Unassembled WGS sequence"/>
</dbReference>
<evidence type="ECO:0000313" key="1">
    <source>
        <dbReference type="EMBL" id="KAK6992960.1"/>
    </source>
</evidence>
<evidence type="ECO:0000313" key="2">
    <source>
        <dbReference type="Proteomes" id="UP001362999"/>
    </source>
</evidence>
<accession>A0AAV9ZVK4</accession>
<dbReference type="EMBL" id="JAWWNJ010000105">
    <property type="protein sequence ID" value="KAK6992960.1"/>
    <property type="molecule type" value="Genomic_DNA"/>
</dbReference>
<organism evidence="1 2">
    <name type="scientific">Favolaschia claudopus</name>
    <dbReference type="NCBI Taxonomy" id="2862362"/>
    <lineage>
        <taxon>Eukaryota</taxon>
        <taxon>Fungi</taxon>
        <taxon>Dikarya</taxon>
        <taxon>Basidiomycota</taxon>
        <taxon>Agaricomycotina</taxon>
        <taxon>Agaricomycetes</taxon>
        <taxon>Agaricomycetidae</taxon>
        <taxon>Agaricales</taxon>
        <taxon>Marasmiineae</taxon>
        <taxon>Mycenaceae</taxon>
        <taxon>Favolaschia</taxon>
    </lineage>
</organism>